<dbReference type="EMBL" id="JNBS01000971">
    <property type="protein sequence ID" value="OQS03174.1"/>
    <property type="molecule type" value="Genomic_DNA"/>
</dbReference>
<organism evidence="2 3">
    <name type="scientific">Thraustotheca clavata</name>
    <dbReference type="NCBI Taxonomy" id="74557"/>
    <lineage>
        <taxon>Eukaryota</taxon>
        <taxon>Sar</taxon>
        <taxon>Stramenopiles</taxon>
        <taxon>Oomycota</taxon>
        <taxon>Saprolegniomycetes</taxon>
        <taxon>Saprolegniales</taxon>
        <taxon>Achlyaceae</taxon>
        <taxon>Thraustotheca</taxon>
    </lineage>
</organism>
<dbReference type="Proteomes" id="UP000243217">
    <property type="component" value="Unassembled WGS sequence"/>
</dbReference>
<dbReference type="AlphaFoldDB" id="A0A1V9ZYT6"/>
<keyword evidence="3" id="KW-1185">Reference proteome</keyword>
<feature type="non-terminal residue" evidence="2">
    <location>
        <position position="369"/>
    </location>
</feature>
<evidence type="ECO:0000256" key="1">
    <source>
        <dbReference type="SAM" id="Phobius"/>
    </source>
</evidence>
<keyword evidence="1" id="KW-0472">Membrane</keyword>
<keyword evidence="1" id="KW-0812">Transmembrane</keyword>
<comment type="caution">
    <text evidence="2">The sequence shown here is derived from an EMBL/GenBank/DDBJ whole genome shotgun (WGS) entry which is preliminary data.</text>
</comment>
<accession>A0A1V9ZYT6</accession>
<protein>
    <submittedName>
        <fullName evidence="2">Uncharacterized protein</fullName>
    </submittedName>
</protein>
<gene>
    <name evidence="2" type="ORF">THRCLA_21223</name>
</gene>
<proteinExistence type="predicted"/>
<reference evidence="2 3" key="1">
    <citation type="journal article" date="2014" name="Genome Biol. Evol.">
        <title>The secreted proteins of Achlya hypogyna and Thraustotheca clavata identify the ancestral oomycete secretome and reveal gene acquisitions by horizontal gene transfer.</title>
        <authorList>
            <person name="Misner I."/>
            <person name="Blouin N."/>
            <person name="Leonard G."/>
            <person name="Richards T.A."/>
            <person name="Lane C.E."/>
        </authorList>
    </citation>
    <scope>NUCLEOTIDE SEQUENCE [LARGE SCALE GENOMIC DNA]</scope>
    <source>
        <strain evidence="2 3">ATCC 34112</strain>
    </source>
</reference>
<feature type="transmembrane region" description="Helical" evidence="1">
    <location>
        <begin position="238"/>
        <end position="262"/>
    </location>
</feature>
<feature type="transmembrane region" description="Helical" evidence="1">
    <location>
        <begin position="76"/>
        <end position="96"/>
    </location>
</feature>
<evidence type="ECO:0000313" key="2">
    <source>
        <dbReference type="EMBL" id="OQS03174.1"/>
    </source>
</evidence>
<keyword evidence="1" id="KW-1133">Transmembrane helix</keyword>
<name>A0A1V9ZYT6_9STRA</name>
<sequence length="369" mass="41780">MWSSVDEGICNSLVESIEGREWLSNVPNAWNNRYQIGLSESITVVNVFDTNQPLTTYHIAHSDRGKLDFLPVIDNIWIILGFLWAAFTFNVSLVQYSTNFLGDDSPEATYCVYPFTNVSIVIHDILGPFQSIDAFYIAPLTDLIDLLWWESYVQCQSRNSFYTIYFSFDDECGQPKPMQMTINPQSALFAYSIIRAAGVAPMDSCDLCLWSPGVLSEPLNNIPCPTSTIELTNTTSKYLWCMTVVTTVVLLAVGIATIALYLHDKIYSCSLYLLYFNRITGPVWLGRPLMLLRSTTAIIILSTSPIVFDSSLGLGRFQFELQSQFDRFLFASEALWLTNVSTDVICKIDIYTKYRNCTSTTKQFVILDF</sequence>
<evidence type="ECO:0000313" key="3">
    <source>
        <dbReference type="Proteomes" id="UP000243217"/>
    </source>
</evidence>